<feature type="chain" id="PRO_5028281024" description="chitinase" evidence="9">
    <location>
        <begin position="21"/>
        <end position="144"/>
    </location>
</feature>
<dbReference type="EC" id="3.2.1.14" evidence="2"/>
<keyword evidence="6" id="KW-0624">Polysaccharide degradation</keyword>
<dbReference type="PANTHER" id="PTHR23301">
    <property type="entry name" value="CHITIN BINDING PERITROPHIN-A"/>
    <property type="match status" value="1"/>
</dbReference>
<proteinExistence type="predicted"/>
<dbReference type="SUPFAM" id="SSF57625">
    <property type="entry name" value="Invertebrate chitin-binding proteins"/>
    <property type="match status" value="2"/>
</dbReference>
<comment type="catalytic activity">
    <reaction evidence="1">
        <text>Random endo-hydrolysis of N-acetyl-beta-D-glucosaminide (1-&gt;4)-beta-linkages in chitin and chitodextrins.</text>
        <dbReference type="EC" id="3.2.1.14"/>
    </reaction>
</comment>
<keyword evidence="8" id="KW-0325">Glycoprotein</keyword>
<keyword evidence="6" id="KW-0119">Carbohydrate metabolism</keyword>
<dbReference type="SMART" id="SM00494">
    <property type="entry name" value="ChtBD2"/>
    <property type="match status" value="2"/>
</dbReference>
<keyword evidence="6" id="KW-0146">Chitin degradation</keyword>
<dbReference type="GO" id="GO:0008843">
    <property type="term" value="F:endochitinase activity"/>
    <property type="evidence" value="ECO:0007669"/>
    <property type="project" value="UniProtKB-EC"/>
</dbReference>
<keyword evidence="11" id="KW-1185">Reference proteome</keyword>
<name>A0A6P7NWL6_BETSP</name>
<feature type="domain" description="Chitin-binding type-2" evidence="10">
    <location>
        <begin position="37"/>
        <end position="86"/>
    </location>
</feature>
<feature type="signal peptide" evidence="9">
    <location>
        <begin position="1"/>
        <end position="20"/>
    </location>
</feature>
<dbReference type="Proteomes" id="UP000515150">
    <property type="component" value="Chromosome 10"/>
</dbReference>
<evidence type="ECO:0000313" key="11">
    <source>
        <dbReference type="Proteomes" id="UP000515150"/>
    </source>
</evidence>
<dbReference type="FunFam" id="2.170.140.10:FF:000001">
    <property type="entry name" value="Acidic mammalian chitinase"/>
    <property type="match status" value="2"/>
</dbReference>
<keyword evidence="5" id="KW-0677">Repeat</keyword>
<dbReference type="Gene3D" id="3.20.20.80">
    <property type="entry name" value="Glycosidases"/>
    <property type="match status" value="1"/>
</dbReference>
<evidence type="ECO:0000313" key="12">
    <source>
        <dbReference type="RefSeq" id="XP_029021929.1"/>
    </source>
</evidence>
<evidence type="ECO:0000256" key="6">
    <source>
        <dbReference type="ARBA" id="ARBA00023024"/>
    </source>
</evidence>
<dbReference type="RefSeq" id="XP_029021929.1">
    <property type="nucleotide sequence ID" value="XM_029166096.3"/>
</dbReference>
<dbReference type="InParanoid" id="A0A6P7NWL6"/>
<feature type="domain" description="Chitin-binding type-2" evidence="10">
    <location>
        <begin position="95"/>
        <end position="144"/>
    </location>
</feature>
<dbReference type="OrthoDB" id="8933991at2759"/>
<dbReference type="GO" id="GO:0006032">
    <property type="term" value="P:chitin catabolic process"/>
    <property type="evidence" value="ECO:0007669"/>
    <property type="project" value="UniProtKB-KW"/>
</dbReference>
<keyword evidence="7" id="KW-1015">Disulfide bond</keyword>
<accession>A0A6P7NWL6</accession>
<keyword evidence="4 9" id="KW-0732">Signal</keyword>
<dbReference type="Pfam" id="PF01607">
    <property type="entry name" value="CBM_14"/>
    <property type="match status" value="2"/>
</dbReference>
<dbReference type="KEGG" id="bspl:114865073"/>
<dbReference type="PROSITE" id="PS50940">
    <property type="entry name" value="CHIT_BIND_II"/>
    <property type="match status" value="2"/>
</dbReference>
<evidence type="ECO:0000256" key="9">
    <source>
        <dbReference type="SAM" id="SignalP"/>
    </source>
</evidence>
<keyword evidence="3" id="KW-0147">Chitin-binding</keyword>
<evidence type="ECO:0000256" key="1">
    <source>
        <dbReference type="ARBA" id="ARBA00000822"/>
    </source>
</evidence>
<dbReference type="AlphaFoldDB" id="A0A6P7NWL6"/>
<evidence type="ECO:0000256" key="3">
    <source>
        <dbReference type="ARBA" id="ARBA00022669"/>
    </source>
</evidence>
<dbReference type="InterPro" id="IPR051940">
    <property type="entry name" value="Chitin_bind-dev_reg"/>
</dbReference>
<dbReference type="PANTHER" id="PTHR23301:SF0">
    <property type="entry name" value="CHITIN-BINDING TYPE-2 DOMAIN-CONTAINING PROTEIN-RELATED"/>
    <property type="match status" value="1"/>
</dbReference>
<evidence type="ECO:0000259" key="10">
    <source>
        <dbReference type="PROSITE" id="PS50940"/>
    </source>
</evidence>
<evidence type="ECO:0000256" key="4">
    <source>
        <dbReference type="ARBA" id="ARBA00022729"/>
    </source>
</evidence>
<dbReference type="Gene3D" id="2.170.140.10">
    <property type="entry name" value="Chitin binding domain"/>
    <property type="match status" value="1"/>
</dbReference>
<dbReference type="InterPro" id="IPR036508">
    <property type="entry name" value="Chitin-bd_dom_sf"/>
</dbReference>
<evidence type="ECO:0000256" key="7">
    <source>
        <dbReference type="ARBA" id="ARBA00023157"/>
    </source>
</evidence>
<evidence type="ECO:0000256" key="8">
    <source>
        <dbReference type="ARBA" id="ARBA00023180"/>
    </source>
</evidence>
<evidence type="ECO:0000256" key="5">
    <source>
        <dbReference type="ARBA" id="ARBA00022737"/>
    </source>
</evidence>
<sequence length="144" mass="15810">MCRLILTAGACLIIANLASSASLTDTVLTTKAPSATDNFCEGKTDGNYANPSNPNSFYGCSNGLTNILWCPEDLVFKQSCNCCDWPRTRSDGLARDFCKGKKNGNYFNPSNINSFYSCSNGLTYIMKCPEDLIFNQRLNACVWP</sequence>
<dbReference type="GeneID" id="114865073"/>
<organism evidence="11 12">
    <name type="scientific">Betta splendens</name>
    <name type="common">Siamese fighting fish</name>
    <dbReference type="NCBI Taxonomy" id="158456"/>
    <lineage>
        <taxon>Eukaryota</taxon>
        <taxon>Metazoa</taxon>
        <taxon>Chordata</taxon>
        <taxon>Craniata</taxon>
        <taxon>Vertebrata</taxon>
        <taxon>Euteleostomi</taxon>
        <taxon>Actinopterygii</taxon>
        <taxon>Neopterygii</taxon>
        <taxon>Teleostei</taxon>
        <taxon>Neoteleostei</taxon>
        <taxon>Acanthomorphata</taxon>
        <taxon>Anabantaria</taxon>
        <taxon>Anabantiformes</taxon>
        <taxon>Anabantoidei</taxon>
        <taxon>Osphronemidae</taxon>
        <taxon>Betta</taxon>
    </lineage>
</organism>
<protein>
    <recommendedName>
        <fullName evidence="2">chitinase</fullName>
        <ecNumber evidence="2">3.2.1.14</ecNumber>
    </recommendedName>
</protein>
<dbReference type="GO" id="GO:0005576">
    <property type="term" value="C:extracellular region"/>
    <property type="evidence" value="ECO:0007669"/>
    <property type="project" value="InterPro"/>
</dbReference>
<reference evidence="12" key="1">
    <citation type="submission" date="2025-08" db="UniProtKB">
        <authorList>
            <consortium name="RefSeq"/>
        </authorList>
    </citation>
    <scope>IDENTIFICATION</scope>
</reference>
<dbReference type="GO" id="GO:0008061">
    <property type="term" value="F:chitin binding"/>
    <property type="evidence" value="ECO:0007669"/>
    <property type="project" value="UniProtKB-KW"/>
</dbReference>
<dbReference type="InterPro" id="IPR002557">
    <property type="entry name" value="Chitin-bd_dom"/>
</dbReference>
<evidence type="ECO:0000256" key="2">
    <source>
        <dbReference type="ARBA" id="ARBA00012729"/>
    </source>
</evidence>
<gene>
    <name evidence="12" type="primary">LOC114865073</name>
</gene>